<accession>A0ABQ7H6F9</accession>
<name>A0ABQ7H6F9_DUNSA</name>
<gene>
    <name evidence="2" type="ORF">DUNSADRAFT_7051</name>
</gene>
<keyword evidence="3" id="KW-1185">Reference proteome</keyword>
<dbReference type="EMBL" id="MU069461">
    <property type="protein sequence ID" value="KAF5842442.1"/>
    <property type="molecule type" value="Genomic_DNA"/>
</dbReference>
<feature type="region of interest" description="Disordered" evidence="1">
    <location>
        <begin position="161"/>
        <end position="203"/>
    </location>
</feature>
<evidence type="ECO:0000313" key="2">
    <source>
        <dbReference type="EMBL" id="KAF5842442.1"/>
    </source>
</evidence>
<feature type="compositionally biased region" description="Low complexity" evidence="1">
    <location>
        <begin position="175"/>
        <end position="185"/>
    </location>
</feature>
<reference evidence="2" key="1">
    <citation type="submission" date="2017-08" db="EMBL/GenBank/DDBJ databases">
        <authorList>
            <person name="Polle J.E."/>
            <person name="Barry K."/>
            <person name="Cushman J."/>
            <person name="Schmutz J."/>
            <person name="Tran D."/>
            <person name="Hathwaick L.T."/>
            <person name="Yim W.C."/>
            <person name="Jenkins J."/>
            <person name="Mckie-Krisberg Z.M."/>
            <person name="Prochnik S."/>
            <person name="Lindquist E."/>
            <person name="Dockter R.B."/>
            <person name="Adam C."/>
            <person name="Molina H."/>
            <person name="Bunkerborg J."/>
            <person name="Jin E."/>
            <person name="Buchheim M."/>
            <person name="Magnuson J."/>
        </authorList>
    </citation>
    <scope>NUCLEOTIDE SEQUENCE</scope>
    <source>
        <strain evidence="2">CCAP 19/18</strain>
    </source>
</reference>
<dbReference type="Proteomes" id="UP000815325">
    <property type="component" value="Unassembled WGS sequence"/>
</dbReference>
<organism evidence="2 3">
    <name type="scientific">Dunaliella salina</name>
    <name type="common">Green alga</name>
    <name type="synonym">Protococcus salinus</name>
    <dbReference type="NCBI Taxonomy" id="3046"/>
    <lineage>
        <taxon>Eukaryota</taxon>
        <taxon>Viridiplantae</taxon>
        <taxon>Chlorophyta</taxon>
        <taxon>core chlorophytes</taxon>
        <taxon>Chlorophyceae</taxon>
        <taxon>CS clade</taxon>
        <taxon>Chlamydomonadales</taxon>
        <taxon>Dunaliellaceae</taxon>
        <taxon>Dunaliella</taxon>
    </lineage>
</organism>
<feature type="compositionally biased region" description="Low complexity" evidence="1">
    <location>
        <begin position="1"/>
        <end position="13"/>
    </location>
</feature>
<comment type="caution">
    <text evidence="2">The sequence shown here is derived from an EMBL/GenBank/DDBJ whole genome shotgun (WGS) entry which is preliminary data.</text>
</comment>
<evidence type="ECO:0000313" key="3">
    <source>
        <dbReference type="Proteomes" id="UP000815325"/>
    </source>
</evidence>
<feature type="compositionally biased region" description="Polar residues" evidence="1">
    <location>
        <begin position="45"/>
        <end position="60"/>
    </location>
</feature>
<proteinExistence type="predicted"/>
<feature type="compositionally biased region" description="Polar residues" evidence="1">
    <location>
        <begin position="161"/>
        <end position="174"/>
    </location>
</feature>
<sequence length="269" mass="28274">MPVQSSEELPSLKLLKKLSQEEHKLSSLQEAAPGTPGSGGAALPKTSSSSRSLDQPSFTLGSLFDRLSPSRKTPLLPQQQQQPQEHHSGPADVASLFDVNMLIGAAEFQRHGKSEGGMSGGGQSGQSLSLEKLASLEEYMTRRPRTEPQPAQHVLGGVNSELRSSTPSLLDATTQQSSSSGSQRLHSQKRLPQLGASQSARDLGPRTAAASAAAAAGAAAIAAIDSSCASSEQVLLLPPLLPSTPHAAPLNKWLWTFQGWTTPPPKRVL</sequence>
<feature type="compositionally biased region" description="Low complexity" evidence="1">
    <location>
        <begin position="74"/>
        <end position="83"/>
    </location>
</feature>
<protein>
    <submittedName>
        <fullName evidence="2">Uncharacterized protein</fullName>
    </submittedName>
</protein>
<evidence type="ECO:0000256" key="1">
    <source>
        <dbReference type="SAM" id="MobiDB-lite"/>
    </source>
</evidence>
<feature type="compositionally biased region" description="Low complexity" evidence="1">
    <location>
        <begin position="26"/>
        <end position="35"/>
    </location>
</feature>
<feature type="region of interest" description="Disordered" evidence="1">
    <location>
        <begin position="1"/>
        <end position="91"/>
    </location>
</feature>